<dbReference type="EMBL" id="JACIDA010000002">
    <property type="protein sequence ID" value="MBB3873159.1"/>
    <property type="molecule type" value="Genomic_DNA"/>
</dbReference>
<organism evidence="1 2">
    <name type="scientific">Brevundimonas mediterranea</name>
    <dbReference type="NCBI Taxonomy" id="74329"/>
    <lineage>
        <taxon>Bacteria</taxon>
        <taxon>Pseudomonadati</taxon>
        <taxon>Pseudomonadota</taxon>
        <taxon>Alphaproteobacteria</taxon>
        <taxon>Caulobacterales</taxon>
        <taxon>Caulobacteraceae</taxon>
        <taxon>Brevundimonas</taxon>
    </lineage>
</organism>
<gene>
    <name evidence="1" type="ORF">GGR11_002712</name>
</gene>
<accession>A0A7W6F0S3</accession>
<dbReference type="RefSeq" id="WP_183197679.1">
    <property type="nucleotide sequence ID" value="NZ_JACIDA010000002.1"/>
</dbReference>
<reference evidence="1 2" key="1">
    <citation type="submission" date="2020-08" db="EMBL/GenBank/DDBJ databases">
        <title>Genomic Encyclopedia of Type Strains, Phase IV (KMG-IV): sequencing the most valuable type-strain genomes for metagenomic binning, comparative biology and taxonomic classification.</title>
        <authorList>
            <person name="Goeker M."/>
        </authorList>
    </citation>
    <scope>NUCLEOTIDE SEQUENCE [LARGE SCALE GENOMIC DNA]</scope>
    <source>
        <strain evidence="1 2">DSM 14878</strain>
    </source>
</reference>
<evidence type="ECO:0000313" key="1">
    <source>
        <dbReference type="EMBL" id="MBB3873159.1"/>
    </source>
</evidence>
<dbReference type="Proteomes" id="UP000532936">
    <property type="component" value="Unassembled WGS sequence"/>
</dbReference>
<dbReference type="AlphaFoldDB" id="A0A7W6F0S3"/>
<name>A0A7W6F0S3_9CAUL</name>
<sequence>MNRLTPMEWARAKEPISQLSLASRGAGDPQRMVAWLEARAGPGWFYGSGDNYHFGSAADATAFRQWLASVPAGI</sequence>
<proteinExistence type="predicted"/>
<comment type="caution">
    <text evidence="1">The sequence shown here is derived from an EMBL/GenBank/DDBJ whole genome shotgun (WGS) entry which is preliminary data.</text>
</comment>
<evidence type="ECO:0000313" key="2">
    <source>
        <dbReference type="Proteomes" id="UP000532936"/>
    </source>
</evidence>
<protein>
    <submittedName>
        <fullName evidence="1">Uncharacterized protein</fullName>
    </submittedName>
</protein>